<dbReference type="Proteomes" id="UP000188273">
    <property type="component" value="Chromosome"/>
</dbReference>
<evidence type="ECO:0000313" key="3">
    <source>
        <dbReference type="Proteomes" id="UP000188273"/>
    </source>
</evidence>
<dbReference type="InterPro" id="IPR002035">
    <property type="entry name" value="VWF_A"/>
</dbReference>
<sequence precursor="true">MLDKDLTAKIKRIQFYTSHLVSASFAGEYESVFKGRGIQFEDVREYVPGDDVRDIDWNVTARESKPYVKRFVEERENTVILAVDVSASGEFGTKDRRKNELSAEISAVLAFAATRNNDKVGLLMFSDKIELFVPPRKGRKHVLRIIREILSFSGQGVGTDISSALDYLGKIAKKRSTVFLISDFPLPSAKDSYIRPLSLLRRRHDVVGICVQDRMEKRLPAAGLIDLKDLETGETITVDCSDKGLRRRFEEMSRRWKEELQTELRGAKIDFIDVETGEPYINDFIKFFHMRRKRR</sequence>
<dbReference type="SUPFAM" id="SSF53300">
    <property type="entry name" value="vWA-like"/>
    <property type="match status" value="1"/>
</dbReference>
<dbReference type="InterPro" id="IPR002881">
    <property type="entry name" value="DUF58"/>
</dbReference>
<dbReference type="InterPro" id="IPR036465">
    <property type="entry name" value="vWFA_dom_sf"/>
</dbReference>
<accession>A0A1Q2HQJ5</accession>
<dbReference type="Gene3D" id="3.40.50.410">
    <property type="entry name" value="von Willebrand factor, type A domain"/>
    <property type="match status" value="1"/>
</dbReference>
<dbReference type="SMART" id="SM00327">
    <property type="entry name" value="VWA"/>
    <property type="match status" value="1"/>
</dbReference>
<proteinExistence type="predicted"/>
<organism evidence="2 3">
    <name type="scientific">Sedimentisphaera cyanobacteriorum</name>
    <dbReference type="NCBI Taxonomy" id="1940790"/>
    <lineage>
        <taxon>Bacteria</taxon>
        <taxon>Pseudomonadati</taxon>
        <taxon>Planctomycetota</taxon>
        <taxon>Phycisphaerae</taxon>
        <taxon>Sedimentisphaerales</taxon>
        <taxon>Sedimentisphaeraceae</taxon>
        <taxon>Sedimentisphaera</taxon>
    </lineage>
</organism>
<dbReference type="STRING" id="1940790.L21SP3_01332"/>
<reference evidence="3" key="1">
    <citation type="submission" date="2017-02" db="EMBL/GenBank/DDBJ databases">
        <title>Comparative genomics and description of representatives of a novel lineage of planctomycetes thriving in anoxic sediments.</title>
        <authorList>
            <person name="Spring S."/>
            <person name="Bunk B."/>
            <person name="Sproer C."/>
            <person name="Klenk H.-P."/>
        </authorList>
    </citation>
    <scope>NUCLEOTIDE SEQUENCE [LARGE SCALE GENOMIC DNA]</scope>
    <source>
        <strain evidence="3">L21-RPul-D3</strain>
    </source>
</reference>
<dbReference type="AlphaFoldDB" id="A0A1Q2HQJ5"/>
<gene>
    <name evidence="2" type="ORF">L21SP3_01332</name>
</gene>
<keyword evidence="3" id="KW-1185">Reference proteome</keyword>
<dbReference type="Pfam" id="PF01882">
    <property type="entry name" value="DUF58"/>
    <property type="match status" value="1"/>
</dbReference>
<dbReference type="PANTHER" id="PTHR33608:SF6">
    <property type="entry name" value="BLL2464 PROTEIN"/>
    <property type="match status" value="1"/>
</dbReference>
<name>A0A1Q2HQJ5_9BACT</name>
<dbReference type="KEGG" id="pbu:L21SP3_01332"/>
<dbReference type="OrthoDB" id="9780819at2"/>
<dbReference type="RefSeq" id="WP_077540114.1">
    <property type="nucleotide sequence ID" value="NZ_CP019633.1"/>
</dbReference>
<dbReference type="EMBL" id="CP019633">
    <property type="protein sequence ID" value="AQQ09526.1"/>
    <property type="molecule type" value="Genomic_DNA"/>
</dbReference>
<dbReference type="PANTHER" id="PTHR33608">
    <property type="entry name" value="BLL2464 PROTEIN"/>
    <property type="match status" value="1"/>
</dbReference>
<feature type="domain" description="VWFA" evidence="1">
    <location>
        <begin position="76"/>
        <end position="240"/>
    </location>
</feature>
<protein>
    <recommendedName>
        <fullName evidence="1">VWFA domain-containing protein</fullName>
    </recommendedName>
</protein>
<evidence type="ECO:0000313" key="2">
    <source>
        <dbReference type="EMBL" id="AQQ09526.1"/>
    </source>
</evidence>
<evidence type="ECO:0000259" key="1">
    <source>
        <dbReference type="SMART" id="SM00327"/>
    </source>
</evidence>